<evidence type="ECO:0000313" key="8">
    <source>
        <dbReference type="EMBL" id="ACN13514.1"/>
    </source>
</evidence>
<keyword evidence="2" id="KW-1003">Cell membrane</keyword>
<evidence type="ECO:0000256" key="2">
    <source>
        <dbReference type="ARBA" id="ARBA00022475"/>
    </source>
</evidence>
<keyword evidence="9" id="KW-1185">Reference proteome</keyword>
<dbReference type="InterPro" id="IPR027379">
    <property type="entry name" value="CLS_N"/>
</dbReference>
<dbReference type="eggNOG" id="ENOG5033FI9">
    <property type="taxonomic scope" value="Bacteria"/>
</dbReference>
<dbReference type="KEGG" id="dat:HRM2_03960"/>
<evidence type="ECO:0000256" key="3">
    <source>
        <dbReference type="ARBA" id="ARBA00022692"/>
    </source>
</evidence>
<dbReference type="EMBL" id="CP001087">
    <property type="protein sequence ID" value="ACN13514.1"/>
    <property type="molecule type" value="Genomic_DNA"/>
</dbReference>
<dbReference type="AlphaFoldDB" id="C0QGN9"/>
<accession>C0QGN9</accession>
<gene>
    <name evidence="8" type="ordered locus">HRM2_03960</name>
</gene>
<dbReference type="Proteomes" id="UP000000442">
    <property type="component" value="Chromosome"/>
</dbReference>
<evidence type="ECO:0000259" key="7">
    <source>
        <dbReference type="Pfam" id="PF13396"/>
    </source>
</evidence>
<comment type="subcellular location">
    <subcellularLocation>
        <location evidence="1">Cell membrane</location>
        <topology evidence="1">Multi-pass membrane protein</topology>
    </subcellularLocation>
</comment>
<evidence type="ECO:0000256" key="6">
    <source>
        <dbReference type="SAM" id="Phobius"/>
    </source>
</evidence>
<proteinExistence type="predicted"/>
<organism evidence="8 9">
    <name type="scientific">Desulforapulum autotrophicum (strain ATCC 43914 / DSM 3382 / VKM B-1955 / HRM2)</name>
    <name type="common">Desulfobacterium autotrophicum</name>
    <dbReference type="NCBI Taxonomy" id="177437"/>
    <lineage>
        <taxon>Bacteria</taxon>
        <taxon>Pseudomonadati</taxon>
        <taxon>Thermodesulfobacteriota</taxon>
        <taxon>Desulfobacteria</taxon>
        <taxon>Desulfobacterales</taxon>
        <taxon>Desulfobacteraceae</taxon>
        <taxon>Desulforapulum</taxon>
    </lineage>
</organism>
<evidence type="ECO:0000256" key="1">
    <source>
        <dbReference type="ARBA" id="ARBA00004651"/>
    </source>
</evidence>
<dbReference type="OrthoDB" id="5422171at2"/>
<feature type="transmembrane region" description="Helical" evidence="6">
    <location>
        <begin position="37"/>
        <end position="56"/>
    </location>
</feature>
<keyword evidence="4 6" id="KW-1133">Transmembrane helix</keyword>
<keyword evidence="3 6" id="KW-0812">Transmembrane</keyword>
<evidence type="ECO:0000256" key="5">
    <source>
        <dbReference type="ARBA" id="ARBA00023136"/>
    </source>
</evidence>
<dbReference type="GO" id="GO:0005886">
    <property type="term" value="C:plasma membrane"/>
    <property type="evidence" value="ECO:0007669"/>
    <property type="project" value="UniProtKB-SubCell"/>
</dbReference>
<reference evidence="8 9" key="1">
    <citation type="journal article" date="2009" name="Environ. Microbiol.">
        <title>Genome sequence of Desulfobacterium autotrophicum HRM2, a marine sulfate reducer oxidizing organic carbon completely to carbon dioxide.</title>
        <authorList>
            <person name="Strittmatter A.W."/>
            <person name="Liesegang H."/>
            <person name="Rabus R."/>
            <person name="Decker I."/>
            <person name="Amann J."/>
            <person name="Andres S."/>
            <person name="Henne A."/>
            <person name="Fricke W.F."/>
            <person name="Martinez-Arias R."/>
            <person name="Bartels D."/>
            <person name="Goesmann A."/>
            <person name="Krause L."/>
            <person name="Puehler A."/>
            <person name="Klenk H.P."/>
            <person name="Richter M."/>
            <person name="Schuler M."/>
            <person name="Gloeckner F.O."/>
            <person name="Meyerdierks A."/>
            <person name="Gottschalk G."/>
            <person name="Amann R."/>
        </authorList>
    </citation>
    <scope>NUCLEOTIDE SEQUENCE [LARGE SCALE GENOMIC DNA]</scope>
    <source>
        <strain evidence="9">ATCC 43914 / DSM 3382 / HRM2</strain>
    </source>
</reference>
<dbReference type="RefSeq" id="WP_012662763.1">
    <property type="nucleotide sequence ID" value="NC_012108.1"/>
</dbReference>
<evidence type="ECO:0000256" key="4">
    <source>
        <dbReference type="ARBA" id="ARBA00022989"/>
    </source>
</evidence>
<dbReference type="STRING" id="177437.HRM2_03960"/>
<name>C0QGN9_DESAH</name>
<dbReference type="HOGENOM" id="CLU_176001_7_1_7"/>
<dbReference type="Pfam" id="PF13396">
    <property type="entry name" value="PLDc_N"/>
    <property type="match status" value="1"/>
</dbReference>
<keyword evidence="5 6" id="KW-0472">Membrane</keyword>
<protein>
    <recommendedName>
        <fullName evidence="7">Cardiolipin synthase N-terminal domain-containing protein</fullName>
    </recommendedName>
</protein>
<feature type="domain" description="Cardiolipin synthase N-terminal" evidence="7">
    <location>
        <begin position="16"/>
        <end position="57"/>
    </location>
</feature>
<sequence length="70" mass="7735">MDTFAIVAGIAAIFWALTILAVVDVLLKDFGSTKTKAIWGFTALLPFVGWLIYLLFGFRKGVKKNDTDPK</sequence>
<evidence type="ECO:0000313" key="9">
    <source>
        <dbReference type="Proteomes" id="UP000000442"/>
    </source>
</evidence>